<name>M6CVA5_9LEPT</name>
<evidence type="ECO:0000259" key="2">
    <source>
        <dbReference type="Pfam" id="PF07603"/>
    </source>
</evidence>
<evidence type="ECO:0000313" key="3">
    <source>
        <dbReference type="EMBL" id="EMJ92838.1"/>
    </source>
</evidence>
<dbReference type="Pfam" id="PF07603">
    <property type="entry name" value="Lcl_C"/>
    <property type="match status" value="2"/>
</dbReference>
<dbReference type="AlphaFoldDB" id="M6CVA5"/>
<organism evidence="3 4">
    <name type="scientific">Leptospira alstonii serovar Sichuan str. 79601</name>
    <dbReference type="NCBI Taxonomy" id="1218565"/>
    <lineage>
        <taxon>Bacteria</taxon>
        <taxon>Pseudomonadati</taxon>
        <taxon>Spirochaetota</taxon>
        <taxon>Spirochaetia</taxon>
        <taxon>Leptospirales</taxon>
        <taxon>Leptospiraceae</taxon>
        <taxon>Leptospira</taxon>
    </lineage>
</organism>
<proteinExistence type="predicted"/>
<reference evidence="3 4" key="1">
    <citation type="submission" date="2013-01" db="EMBL/GenBank/DDBJ databases">
        <authorList>
            <person name="Harkins D.M."/>
            <person name="Durkin A.S."/>
            <person name="Brinkac L.M."/>
            <person name="Haft D.H."/>
            <person name="Selengut J.D."/>
            <person name="Sanka R."/>
            <person name="DePew J."/>
            <person name="Purushe J."/>
            <person name="Galloway R.L."/>
            <person name="Vinetz J.M."/>
            <person name="Sutton G.G."/>
            <person name="Nierman W.C."/>
            <person name="Fouts D.E."/>
        </authorList>
    </citation>
    <scope>NUCLEOTIDE SEQUENCE [LARGE SCALE GENOMIC DNA]</scope>
    <source>
        <strain evidence="3 4">79601</strain>
    </source>
</reference>
<protein>
    <submittedName>
        <fullName evidence="3">PF07603 family protein</fullName>
    </submittedName>
</protein>
<evidence type="ECO:0000313" key="4">
    <source>
        <dbReference type="Proteomes" id="UP000011988"/>
    </source>
</evidence>
<feature type="region of interest" description="Disordered" evidence="1">
    <location>
        <begin position="62"/>
        <end position="83"/>
    </location>
</feature>
<sequence length="421" mass="44711">MTSILSVSSRNSKVLVYNRIFMNQKPAFLFFSLLLTTSQCIVHPPDKPGPPLSMLHYLTPDTKEESQAPTTPGNTPAPTPAPAFDLSAISDTGQIQCWTGAGVVTACLGTGQDGEFPNTPRARSFTGPTQHPQYTTNYTTLDNVRGLVWKSCPEGQSGSTCAAGATNAIDWNTAALAGGPGSCSDLNAQNGGNGYAGRTNWRIPEAKELLSLYHYSNAPTHMENAQFPNTNTANLYMTNTTDPLNVAMIWVVDFLTIGLPMQPFVKVGGNAFLRCVSGNPTPAFSFIDNGNGTVTDQNTKLLWSKCALGRSNVNCTAGVLFGGNQQAAFNGCNNLNVLVFAGRNNWRLPNANELLSIVDYSGAGNPAVPAAFPNFPANTTFWTSTIDETTPTFGLTINFNGGTLVSTPRFGAASGICVTNL</sequence>
<dbReference type="InterPro" id="IPR011460">
    <property type="entry name" value="Lcl_C"/>
</dbReference>
<comment type="caution">
    <text evidence="3">The sequence shown here is derived from an EMBL/GenBank/DDBJ whole genome shotgun (WGS) entry which is preliminary data.</text>
</comment>
<feature type="domain" description="Lcl C-terminal" evidence="2">
    <location>
        <begin position="292"/>
        <end position="418"/>
    </location>
</feature>
<dbReference type="EMBL" id="ANIK01000077">
    <property type="protein sequence ID" value="EMJ92838.1"/>
    <property type="molecule type" value="Genomic_DNA"/>
</dbReference>
<evidence type="ECO:0000256" key="1">
    <source>
        <dbReference type="SAM" id="MobiDB-lite"/>
    </source>
</evidence>
<dbReference type="PANTHER" id="PTHR35812:SF1">
    <property type="entry name" value="LIPOPROTEIN"/>
    <property type="match status" value="1"/>
</dbReference>
<dbReference type="Proteomes" id="UP000011988">
    <property type="component" value="Unassembled WGS sequence"/>
</dbReference>
<gene>
    <name evidence="3" type="ORF">LEP1GSC194_3817</name>
</gene>
<feature type="domain" description="Lcl C-terminal" evidence="2">
    <location>
        <begin position="139"/>
        <end position="276"/>
    </location>
</feature>
<dbReference type="PATRIC" id="fig|1218565.3.peg.3379"/>
<accession>M6CVA5</accession>
<dbReference type="PANTHER" id="PTHR35812">
    <property type="entry name" value="LIPOPROTEIN"/>
    <property type="match status" value="1"/>
</dbReference>